<dbReference type="Pfam" id="PF14512">
    <property type="entry name" value="TM1586_NiRdase"/>
    <property type="match status" value="1"/>
</dbReference>
<evidence type="ECO:0000256" key="5">
    <source>
        <dbReference type="ARBA" id="ARBA00023002"/>
    </source>
</evidence>
<protein>
    <submittedName>
        <fullName evidence="8">Nitroreductase</fullName>
    </submittedName>
</protein>
<dbReference type="PANTHER" id="PTHR43673:SF2">
    <property type="entry name" value="NITROREDUCTASE"/>
    <property type="match status" value="1"/>
</dbReference>
<keyword evidence="4" id="KW-0288">FMN</keyword>
<dbReference type="Proteomes" id="UP000051373">
    <property type="component" value="Unassembled WGS sequence"/>
</dbReference>
<keyword evidence="3" id="KW-0285">Flavoprotein</keyword>
<dbReference type="AlphaFoldDB" id="A0A0S8FUH2"/>
<comment type="cofactor">
    <cofactor evidence="1">
        <name>FMN</name>
        <dbReference type="ChEBI" id="CHEBI:58210"/>
    </cofactor>
</comment>
<feature type="domain" description="Putative nitroreductase TM1586" evidence="7">
    <location>
        <begin position="104"/>
        <end position="178"/>
    </location>
</feature>
<evidence type="ECO:0000259" key="6">
    <source>
        <dbReference type="Pfam" id="PF00881"/>
    </source>
</evidence>
<evidence type="ECO:0000313" key="8">
    <source>
        <dbReference type="EMBL" id="KPK63277.1"/>
    </source>
</evidence>
<evidence type="ECO:0000256" key="1">
    <source>
        <dbReference type="ARBA" id="ARBA00001917"/>
    </source>
</evidence>
<dbReference type="InterPro" id="IPR029478">
    <property type="entry name" value="TM1586_NiRdase"/>
</dbReference>
<dbReference type="Gene3D" id="3.40.109.10">
    <property type="entry name" value="NADH Oxidase"/>
    <property type="match status" value="1"/>
</dbReference>
<reference evidence="8 9" key="1">
    <citation type="journal article" date="2015" name="Microbiome">
        <title>Genomic resolution of linkages in carbon, nitrogen, and sulfur cycling among widespread estuary sediment bacteria.</title>
        <authorList>
            <person name="Baker B.J."/>
            <person name="Lazar C.S."/>
            <person name="Teske A.P."/>
            <person name="Dick G.J."/>
        </authorList>
    </citation>
    <scope>NUCLEOTIDE SEQUENCE [LARGE SCALE GENOMIC DNA]</scope>
    <source>
        <strain evidence="8">SM23_42</strain>
    </source>
</reference>
<gene>
    <name evidence="8" type="ORF">AMJ83_07925</name>
</gene>
<comment type="caution">
    <text evidence="8">The sequence shown here is derived from an EMBL/GenBank/DDBJ whole genome shotgun (WGS) entry which is preliminary data.</text>
</comment>
<dbReference type="EMBL" id="LJUJ01000016">
    <property type="protein sequence ID" value="KPK63277.1"/>
    <property type="molecule type" value="Genomic_DNA"/>
</dbReference>
<dbReference type="CDD" id="cd02139">
    <property type="entry name" value="nitroreductase"/>
    <property type="match status" value="1"/>
</dbReference>
<sequence>MEFYEIIKKRKSVRKYKSDPIPEDVLNRILDAGRMAPSAKNYQPWHFIVVRDPEMKKKVAEACRNQPFMAEAGVIICGCALEKIAWGRMGNYMASWPHDLTIALDHIILAATNEGLGTCWIGAFDEKMVKDVLGIPDDVRVVALTPVGYPAEEARERGRLELKDIVSYEKFETSRELEKRDKKG</sequence>
<dbReference type="Pfam" id="PF00881">
    <property type="entry name" value="Nitroreductase"/>
    <property type="match status" value="1"/>
</dbReference>
<evidence type="ECO:0000256" key="2">
    <source>
        <dbReference type="ARBA" id="ARBA00007118"/>
    </source>
</evidence>
<dbReference type="InterPro" id="IPR029479">
    <property type="entry name" value="Nitroreductase"/>
</dbReference>
<dbReference type="GO" id="GO:0016491">
    <property type="term" value="F:oxidoreductase activity"/>
    <property type="evidence" value="ECO:0007669"/>
    <property type="project" value="UniProtKB-KW"/>
</dbReference>
<accession>A0A0S8FUH2</accession>
<organism evidence="8 9">
    <name type="scientific">candidate division WOR_3 bacterium SM23_42</name>
    <dbReference type="NCBI Taxonomy" id="1703779"/>
    <lineage>
        <taxon>Bacteria</taxon>
        <taxon>Bacteria division WOR-3</taxon>
    </lineage>
</organism>
<dbReference type="InterPro" id="IPR000415">
    <property type="entry name" value="Nitroreductase-like"/>
</dbReference>
<evidence type="ECO:0000256" key="3">
    <source>
        <dbReference type="ARBA" id="ARBA00022630"/>
    </source>
</evidence>
<name>A0A0S8FUH2_UNCW3</name>
<keyword evidence="5" id="KW-0560">Oxidoreductase</keyword>
<dbReference type="SUPFAM" id="SSF55469">
    <property type="entry name" value="FMN-dependent nitroreductase-like"/>
    <property type="match status" value="1"/>
</dbReference>
<dbReference type="STRING" id="1703779.AMJ83_07925"/>
<evidence type="ECO:0000259" key="7">
    <source>
        <dbReference type="Pfam" id="PF14512"/>
    </source>
</evidence>
<feature type="domain" description="Nitroreductase" evidence="6">
    <location>
        <begin position="7"/>
        <end position="67"/>
    </location>
</feature>
<evidence type="ECO:0000256" key="4">
    <source>
        <dbReference type="ARBA" id="ARBA00022643"/>
    </source>
</evidence>
<evidence type="ECO:0000313" key="9">
    <source>
        <dbReference type="Proteomes" id="UP000051373"/>
    </source>
</evidence>
<comment type="similarity">
    <text evidence="2">Belongs to the nitroreductase family.</text>
</comment>
<proteinExistence type="inferred from homology"/>
<dbReference type="PANTHER" id="PTHR43673">
    <property type="entry name" value="NAD(P)H NITROREDUCTASE YDGI-RELATED"/>
    <property type="match status" value="1"/>
</dbReference>